<evidence type="ECO:0000256" key="4">
    <source>
        <dbReference type="ARBA" id="ARBA00022989"/>
    </source>
</evidence>
<evidence type="ECO:0000256" key="6">
    <source>
        <dbReference type="ARBA" id="ARBA00023303"/>
    </source>
</evidence>
<evidence type="ECO:0000256" key="7">
    <source>
        <dbReference type="ARBA" id="ARBA00035120"/>
    </source>
</evidence>
<feature type="transmembrane region" description="Helical" evidence="10">
    <location>
        <begin position="40"/>
        <end position="60"/>
    </location>
</feature>
<evidence type="ECO:0000313" key="11">
    <source>
        <dbReference type="EMBL" id="AMD86982.1"/>
    </source>
</evidence>
<dbReference type="EMBL" id="CP014228">
    <property type="protein sequence ID" value="AMD86982.1"/>
    <property type="molecule type" value="Genomic_DNA"/>
</dbReference>
<evidence type="ECO:0000256" key="9">
    <source>
        <dbReference type="ARBA" id="ARBA00049940"/>
    </source>
</evidence>
<dbReference type="GO" id="GO:0062054">
    <property type="term" value="F:fluoride channel activity"/>
    <property type="evidence" value="ECO:0007669"/>
    <property type="project" value="UniProtKB-UniRule"/>
</dbReference>
<dbReference type="GO" id="GO:0005886">
    <property type="term" value="C:plasma membrane"/>
    <property type="evidence" value="ECO:0007669"/>
    <property type="project" value="UniProtKB-SubCell"/>
</dbReference>
<evidence type="ECO:0000256" key="8">
    <source>
        <dbReference type="ARBA" id="ARBA00035585"/>
    </source>
</evidence>
<dbReference type="GO" id="GO:0046872">
    <property type="term" value="F:metal ion binding"/>
    <property type="evidence" value="ECO:0007669"/>
    <property type="project" value="UniProtKB-KW"/>
</dbReference>
<dbReference type="PANTHER" id="PTHR28259:SF1">
    <property type="entry name" value="FLUORIDE EXPORT PROTEIN 1-RELATED"/>
    <property type="match status" value="1"/>
</dbReference>
<evidence type="ECO:0000256" key="1">
    <source>
        <dbReference type="ARBA" id="ARBA00004651"/>
    </source>
</evidence>
<proteinExistence type="inferred from homology"/>
<dbReference type="PANTHER" id="PTHR28259">
    <property type="entry name" value="FLUORIDE EXPORT PROTEIN 1-RELATED"/>
    <property type="match status" value="1"/>
</dbReference>
<comment type="subcellular location">
    <subcellularLocation>
        <location evidence="1 10">Cell membrane</location>
        <topology evidence="1 10">Multi-pass membrane protein</topology>
    </subcellularLocation>
</comment>
<keyword evidence="4 10" id="KW-1133">Transmembrane helix</keyword>
<reference evidence="12" key="1">
    <citation type="submission" date="2016-02" db="EMBL/GenBank/DDBJ databases">
        <authorList>
            <person name="Holder M.E."/>
            <person name="Ajami N.J."/>
            <person name="Petrosino J.F."/>
        </authorList>
    </citation>
    <scope>NUCLEOTIDE SEQUENCE [LARGE SCALE GENOMIC DNA]</scope>
    <source>
        <strain evidence="12">CCUG 36733</strain>
    </source>
</reference>
<feature type="binding site" evidence="10">
    <location>
        <position position="83"/>
    </location>
    <ligand>
        <name>Na(+)</name>
        <dbReference type="ChEBI" id="CHEBI:29101"/>
        <note>structural</note>
    </ligand>
</feature>
<keyword evidence="10" id="KW-0479">Metal-binding</keyword>
<feature type="binding site" evidence="10">
    <location>
        <position position="80"/>
    </location>
    <ligand>
        <name>Na(+)</name>
        <dbReference type="ChEBI" id="CHEBI:29101"/>
        <note>structural</note>
    </ligand>
</feature>
<keyword evidence="10" id="KW-0813">Transport</keyword>
<evidence type="ECO:0000256" key="5">
    <source>
        <dbReference type="ARBA" id="ARBA00023136"/>
    </source>
</evidence>
<comment type="function">
    <text evidence="9 10">Fluoride-specific ion channel. Important for reducing fluoride concentration in the cell, thus reducing its toxicity.</text>
</comment>
<protein>
    <recommendedName>
        <fullName evidence="10">Fluoride-specific ion channel FluC</fullName>
    </recommendedName>
</protein>
<dbReference type="STRING" id="111015.AXF14_04430"/>
<dbReference type="AlphaFoldDB" id="A0A0X8JEC9"/>
<dbReference type="GO" id="GO:0140114">
    <property type="term" value="P:cellular detoxification of fluoride"/>
    <property type="evidence" value="ECO:0007669"/>
    <property type="project" value="UniProtKB-UniRule"/>
</dbReference>
<comment type="similarity">
    <text evidence="7 10">Belongs to the fluoride channel Fluc/FEX (TC 1.A.43) family.</text>
</comment>
<keyword evidence="10" id="KW-0406">Ion transport</keyword>
<keyword evidence="6 10" id="KW-0407">Ion channel</keyword>
<comment type="activity regulation">
    <text evidence="10">Na(+) is not transported, but it plays an essential structural role and its presence is essential for fluoride channel function.</text>
</comment>
<keyword evidence="10" id="KW-0915">Sodium</keyword>
<evidence type="ECO:0000313" key="12">
    <source>
        <dbReference type="Proteomes" id="UP000065220"/>
    </source>
</evidence>
<dbReference type="Pfam" id="PF02537">
    <property type="entry name" value="CRCB"/>
    <property type="match status" value="1"/>
</dbReference>
<accession>A0A0X8JEC9</accession>
<evidence type="ECO:0000256" key="10">
    <source>
        <dbReference type="HAMAP-Rule" id="MF_00454"/>
    </source>
</evidence>
<keyword evidence="2 10" id="KW-1003">Cell membrane</keyword>
<keyword evidence="3 10" id="KW-0812">Transmembrane</keyword>
<comment type="catalytic activity">
    <reaction evidence="8">
        <text>fluoride(in) = fluoride(out)</text>
        <dbReference type="Rhea" id="RHEA:76159"/>
        <dbReference type="ChEBI" id="CHEBI:17051"/>
    </reaction>
    <physiologicalReaction direction="left-to-right" evidence="8">
        <dbReference type="Rhea" id="RHEA:76160"/>
    </physiologicalReaction>
</comment>
<keyword evidence="12" id="KW-1185">Reference proteome</keyword>
<keyword evidence="5 10" id="KW-0472">Membrane</keyword>
<feature type="transmembrane region" description="Helical" evidence="10">
    <location>
        <begin position="72"/>
        <end position="90"/>
    </location>
</feature>
<organism evidence="11 12">
    <name type="scientific">Actinomyces radicidentis</name>
    <dbReference type="NCBI Taxonomy" id="111015"/>
    <lineage>
        <taxon>Bacteria</taxon>
        <taxon>Bacillati</taxon>
        <taxon>Actinomycetota</taxon>
        <taxon>Actinomycetes</taxon>
        <taxon>Actinomycetales</taxon>
        <taxon>Actinomycetaceae</taxon>
        <taxon>Actinomyces</taxon>
    </lineage>
</organism>
<dbReference type="KEGG" id="ard:AXF14_04430"/>
<evidence type="ECO:0000256" key="2">
    <source>
        <dbReference type="ARBA" id="ARBA00022475"/>
    </source>
</evidence>
<name>A0A0X8JEC9_ACTRD</name>
<gene>
    <name evidence="10" type="primary">fluC</name>
    <name evidence="10" type="synonym">crcB</name>
    <name evidence="11" type="ORF">AXF14_04430</name>
</gene>
<sequence length="135" mass="13188">MPRWAELVTVGVGGALGTLTRAAASHAWPAPAGGLPVTTLAVNLIGALLLGLLLGHLALAGPDAGARKVARLGIGTGFMGGLTTYSTFMVESERLLTGGHAALGLAYLLGSILAGLLAASAGLTIAARAHGGGRA</sequence>
<dbReference type="Proteomes" id="UP000065220">
    <property type="component" value="Chromosome"/>
</dbReference>
<feature type="transmembrane region" description="Helical" evidence="10">
    <location>
        <begin position="102"/>
        <end position="127"/>
    </location>
</feature>
<evidence type="ECO:0000256" key="3">
    <source>
        <dbReference type="ARBA" id="ARBA00022692"/>
    </source>
</evidence>
<dbReference type="HAMAP" id="MF_00454">
    <property type="entry name" value="FluC"/>
    <property type="match status" value="1"/>
</dbReference>
<dbReference type="InterPro" id="IPR003691">
    <property type="entry name" value="FluC"/>
</dbReference>